<protein>
    <submittedName>
        <fullName evidence="1">Uncharacterized protein</fullName>
    </submittedName>
</protein>
<dbReference type="EMBL" id="CM056810">
    <property type="protein sequence ID" value="KAJ8645918.1"/>
    <property type="molecule type" value="Genomic_DNA"/>
</dbReference>
<reference evidence="1 2" key="1">
    <citation type="journal article" date="2022" name="Hortic Res">
        <title>A haplotype resolved chromosomal level avocado genome allows analysis of novel avocado genes.</title>
        <authorList>
            <person name="Nath O."/>
            <person name="Fletcher S.J."/>
            <person name="Hayward A."/>
            <person name="Shaw L.M."/>
            <person name="Masouleh A.K."/>
            <person name="Furtado A."/>
            <person name="Henry R.J."/>
            <person name="Mitter N."/>
        </authorList>
    </citation>
    <scope>NUCLEOTIDE SEQUENCE [LARGE SCALE GENOMIC DNA]</scope>
    <source>
        <strain evidence="2">cv. Hass</strain>
    </source>
</reference>
<comment type="caution">
    <text evidence="1">The sequence shown here is derived from an EMBL/GenBank/DDBJ whole genome shotgun (WGS) entry which is preliminary data.</text>
</comment>
<proteinExistence type="predicted"/>
<keyword evidence="2" id="KW-1185">Reference proteome</keyword>
<dbReference type="Proteomes" id="UP001234297">
    <property type="component" value="Chromosome 2"/>
</dbReference>
<gene>
    <name evidence="1" type="ORF">MRB53_007666</name>
</gene>
<evidence type="ECO:0000313" key="1">
    <source>
        <dbReference type="EMBL" id="KAJ8645918.1"/>
    </source>
</evidence>
<organism evidence="1 2">
    <name type="scientific">Persea americana</name>
    <name type="common">Avocado</name>
    <dbReference type="NCBI Taxonomy" id="3435"/>
    <lineage>
        <taxon>Eukaryota</taxon>
        <taxon>Viridiplantae</taxon>
        <taxon>Streptophyta</taxon>
        <taxon>Embryophyta</taxon>
        <taxon>Tracheophyta</taxon>
        <taxon>Spermatophyta</taxon>
        <taxon>Magnoliopsida</taxon>
        <taxon>Magnoliidae</taxon>
        <taxon>Laurales</taxon>
        <taxon>Lauraceae</taxon>
        <taxon>Persea</taxon>
    </lineage>
</organism>
<accession>A0ACC2MK75</accession>
<name>A0ACC2MK75_PERAE</name>
<sequence length="602" mass="66804">MALISKVWHIGETLFPRKIQMLCTPDDKKVMQQIQAVHSPDANLNVDENALLAMAEDILHHATPTTHLSMEPENKPIDQSMVFVSQKQGGNNGGRGKRGYNGGRGKGGYNCQYSSRGRGFSTVGQNQGFRPVQPNGNGSQQQYTAPFALIQQTVQHQTESRNAGSKPSAVGTTWSHPTELSLEVQPSWDGLTGINVQNSKRPLVATVSAPPAPNTLVHNMNESHDVDHNDQQGTSSDEDIKMDSQILADKPHQHGISEALAFTIHKIGCELSCNCSGEGYLKSITQAVFNTVKKYSWEDKVVIALSAFAVNYGEFCLLLQVHASNSLAKNVVQLKPLPDISEREPLISALLKVVMDVAKCIIYLMDLPSQYISPDKHPLSEALTYIPYAVYWAIKGIVACSSQSIGLMNMSHEYVTSNAEARKKLTDLAQILKSIHAHLANHLALCHEHIEDQTNNRIYYNLTHLMESGHIDNMEILMELIRTKDTLPLFNGVSKNRPGVIRDIKEMRHFEKKPLMVVLNGHGKVVCSNAYHKIMVWGNAAYPFDNHRVETLWKVARWSLEFLVDGIASEKEQWGWEIIGHGSKDLIAVNGKMIMDGLLVAT</sequence>
<evidence type="ECO:0000313" key="2">
    <source>
        <dbReference type="Proteomes" id="UP001234297"/>
    </source>
</evidence>